<protein>
    <recommendedName>
        <fullName evidence="4">WxL domain-containing protein</fullName>
    </recommendedName>
</protein>
<evidence type="ECO:0000313" key="3">
    <source>
        <dbReference type="Proteomes" id="UP000622448"/>
    </source>
</evidence>
<evidence type="ECO:0000256" key="1">
    <source>
        <dbReference type="SAM" id="SignalP"/>
    </source>
</evidence>
<gene>
    <name evidence="2" type="ORF">H8S61_11455</name>
</gene>
<keyword evidence="3" id="KW-1185">Reference proteome</keyword>
<sequence>MSKMTNLKKSVVGVCAATMLAGMCAVPAFAAAGDVDADGNGTTTVKATVDTQLSVTVPTELTASVESDGTLTYANNAALLNKSQLAPVHVSAVSVTDKEGVLVAKTAFDAASGNNQAWTEVTPNGKAASVLDLKGSFVASSDWNIAAATGSTDDDAGKLPVTFAGKIKNPSATGEINIYDIVWTVEFGATA</sequence>
<organism evidence="2 3">
    <name type="scientific">Eggerthella hominis</name>
    <dbReference type="NCBI Taxonomy" id="2763043"/>
    <lineage>
        <taxon>Bacteria</taxon>
        <taxon>Bacillati</taxon>
        <taxon>Actinomycetota</taxon>
        <taxon>Coriobacteriia</taxon>
        <taxon>Eggerthellales</taxon>
        <taxon>Eggerthellaceae</taxon>
        <taxon>Eggerthella</taxon>
    </lineage>
</organism>
<dbReference type="Proteomes" id="UP000622448">
    <property type="component" value="Unassembled WGS sequence"/>
</dbReference>
<feature type="chain" id="PRO_5046541111" description="WxL domain-containing protein" evidence="1">
    <location>
        <begin position="31"/>
        <end position="191"/>
    </location>
</feature>
<comment type="caution">
    <text evidence="2">The sequence shown here is derived from an EMBL/GenBank/DDBJ whole genome shotgun (WGS) entry which is preliminary data.</text>
</comment>
<proteinExistence type="predicted"/>
<evidence type="ECO:0000313" key="2">
    <source>
        <dbReference type="EMBL" id="MBC5584800.1"/>
    </source>
</evidence>
<dbReference type="RefSeq" id="WP_186939085.1">
    <property type="nucleotide sequence ID" value="NZ_JACOOA010000005.1"/>
</dbReference>
<name>A0ABR7BTT9_9ACTN</name>
<reference evidence="2 3" key="1">
    <citation type="submission" date="2020-08" db="EMBL/GenBank/DDBJ databases">
        <title>Genome public.</title>
        <authorList>
            <person name="Liu C."/>
            <person name="Sun Q."/>
        </authorList>
    </citation>
    <scope>NUCLEOTIDE SEQUENCE [LARGE SCALE GENOMIC DNA]</scope>
    <source>
        <strain evidence="2 3">NSJ-70</strain>
    </source>
</reference>
<accession>A0ABR7BTT9</accession>
<evidence type="ECO:0008006" key="4">
    <source>
        <dbReference type="Google" id="ProtNLM"/>
    </source>
</evidence>
<dbReference type="EMBL" id="JACOOA010000005">
    <property type="protein sequence ID" value="MBC5584800.1"/>
    <property type="molecule type" value="Genomic_DNA"/>
</dbReference>
<feature type="signal peptide" evidence="1">
    <location>
        <begin position="1"/>
        <end position="30"/>
    </location>
</feature>
<keyword evidence="1" id="KW-0732">Signal</keyword>